<dbReference type="InterPro" id="IPR050955">
    <property type="entry name" value="Plant_Biomass_Hydrol_Est"/>
</dbReference>
<sequence length="268" mass="29480">MKFIRGEFRCSDGQRRTYGKISSGVSSPDVFVWLHGSTQSGQVGRRFTAGQFDVFASLGYTVLYPDGVGRHWNDGRVDLREKTRALGTDDVLFLSELIEHYRGDNGRVFGAGYSNGGQMILRLLFDAPALLTRAAVFAATQPIKDNFLCSTEDFIPTPLLLMHGVEDPIAPFHGGRLQLFSNACRGEVLSFERTLALYSALNTGVSFTPPPPRHRGVELYDYPGVAGYALHGVGHVVPVAGAVQSEFLGPTHTDFLATDYLIDFFQLR</sequence>
<evidence type="ECO:0000313" key="2">
    <source>
        <dbReference type="EMBL" id="MDR7353786.1"/>
    </source>
</evidence>
<keyword evidence="1" id="KW-0732">Signal</keyword>
<protein>
    <submittedName>
        <fullName evidence="2">Polyhydroxybutyrate depolymerase</fullName>
    </submittedName>
</protein>
<dbReference type="Gene3D" id="3.40.50.1820">
    <property type="entry name" value="alpha/beta hydrolase"/>
    <property type="match status" value="1"/>
</dbReference>
<dbReference type="RefSeq" id="WP_277104878.1">
    <property type="nucleotide sequence ID" value="NZ_BAAAJS010000023.1"/>
</dbReference>
<reference evidence="2 3" key="1">
    <citation type="submission" date="2023-07" db="EMBL/GenBank/DDBJ databases">
        <title>Sequencing the genomes of 1000 actinobacteria strains.</title>
        <authorList>
            <person name="Klenk H.-P."/>
        </authorList>
    </citation>
    <scope>NUCLEOTIDE SEQUENCE [LARGE SCALE GENOMIC DNA]</scope>
    <source>
        <strain evidence="2 3">DSM 44508</strain>
    </source>
</reference>
<dbReference type="PANTHER" id="PTHR43037:SF1">
    <property type="entry name" value="BLL1128 PROTEIN"/>
    <property type="match status" value="1"/>
</dbReference>
<dbReference type="InterPro" id="IPR029058">
    <property type="entry name" value="AB_hydrolase_fold"/>
</dbReference>
<comment type="caution">
    <text evidence="2">The sequence shown here is derived from an EMBL/GenBank/DDBJ whole genome shotgun (WGS) entry which is preliminary data.</text>
</comment>
<gene>
    <name evidence="2" type="ORF">J2S37_000324</name>
</gene>
<proteinExistence type="predicted"/>
<dbReference type="EMBL" id="JAVDYF010000001">
    <property type="protein sequence ID" value="MDR7353786.1"/>
    <property type="molecule type" value="Genomic_DNA"/>
</dbReference>
<accession>A0ABU2B681</accession>
<dbReference type="SUPFAM" id="SSF53474">
    <property type="entry name" value="alpha/beta-Hydrolases"/>
    <property type="match status" value="1"/>
</dbReference>
<evidence type="ECO:0000313" key="3">
    <source>
        <dbReference type="Proteomes" id="UP001183619"/>
    </source>
</evidence>
<evidence type="ECO:0000256" key="1">
    <source>
        <dbReference type="ARBA" id="ARBA00022729"/>
    </source>
</evidence>
<organism evidence="2 3">
    <name type="scientific">Corynebacterium felinum</name>
    <dbReference type="NCBI Taxonomy" id="131318"/>
    <lineage>
        <taxon>Bacteria</taxon>
        <taxon>Bacillati</taxon>
        <taxon>Actinomycetota</taxon>
        <taxon>Actinomycetes</taxon>
        <taxon>Mycobacteriales</taxon>
        <taxon>Corynebacteriaceae</taxon>
        <taxon>Corynebacterium</taxon>
    </lineage>
</organism>
<name>A0ABU2B681_9CORY</name>
<dbReference type="Proteomes" id="UP001183619">
    <property type="component" value="Unassembled WGS sequence"/>
</dbReference>
<dbReference type="PANTHER" id="PTHR43037">
    <property type="entry name" value="UNNAMED PRODUCT-RELATED"/>
    <property type="match status" value="1"/>
</dbReference>
<keyword evidence="3" id="KW-1185">Reference proteome</keyword>